<evidence type="ECO:0000313" key="2">
    <source>
        <dbReference type="EMBL" id="KAA8519115.1"/>
    </source>
</evidence>
<keyword evidence="1" id="KW-0812">Transmembrane</keyword>
<dbReference type="AlphaFoldDB" id="A0A5J4ZKK5"/>
<organism evidence="2 3">
    <name type="scientific">Nyssa sinensis</name>
    <dbReference type="NCBI Taxonomy" id="561372"/>
    <lineage>
        <taxon>Eukaryota</taxon>
        <taxon>Viridiplantae</taxon>
        <taxon>Streptophyta</taxon>
        <taxon>Embryophyta</taxon>
        <taxon>Tracheophyta</taxon>
        <taxon>Spermatophyta</taxon>
        <taxon>Magnoliopsida</taxon>
        <taxon>eudicotyledons</taxon>
        <taxon>Gunneridae</taxon>
        <taxon>Pentapetalae</taxon>
        <taxon>asterids</taxon>
        <taxon>Cornales</taxon>
        <taxon>Nyssaceae</taxon>
        <taxon>Nyssa</taxon>
    </lineage>
</organism>
<reference evidence="2 3" key="1">
    <citation type="submission" date="2019-09" db="EMBL/GenBank/DDBJ databases">
        <title>A chromosome-level genome assembly of the Chinese tupelo Nyssa sinensis.</title>
        <authorList>
            <person name="Yang X."/>
            <person name="Kang M."/>
            <person name="Yang Y."/>
            <person name="Xiong H."/>
            <person name="Wang M."/>
            <person name="Zhang Z."/>
            <person name="Wang Z."/>
            <person name="Wu H."/>
            <person name="Ma T."/>
            <person name="Liu J."/>
            <person name="Xi Z."/>
        </authorList>
    </citation>
    <scope>NUCLEOTIDE SEQUENCE [LARGE SCALE GENOMIC DNA]</scope>
    <source>
        <strain evidence="2">J267</strain>
        <tissue evidence="2">Leaf</tissue>
    </source>
</reference>
<dbReference type="EMBL" id="CM018049">
    <property type="protein sequence ID" value="KAA8519115.1"/>
    <property type="molecule type" value="Genomic_DNA"/>
</dbReference>
<proteinExistence type="predicted"/>
<keyword evidence="3" id="KW-1185">Reference proteome</keyword>
<protein>
    <submittedName>
        <fullName evidence="2">Uncharacterized protein</fullName>
    </submittedName>
</protein>
<gene>
    <name evidence="2" type="ORF">F0562_013411</name>
</gene>
<dbReference type="OrthoDB" id="1741287at2759"/>
<sequence length="151" mass="17177">MFAWMQVKQTPPSIHRLPIIQRLYFRQFSALPQSPPPPPPFIASNCGTDFQNSASTFRSFLRWVSGIVAGSGIGLVVYWSSSDTSISSKKPFLSFADLLTATTTEATLDDQPSNPNFFFGDAYRRKVFFNYEKRIRMRSPPEKVFIARSHM</sequence>
<evidence type="ECO:0000256" key="1">
    <source>
        <dbReference type="SAM" id="Phobius"/>
    </source>
</evidence>
<keyword evidence="1" id="KW-0472">Membrane</keyword>
<feature type="transmembrane region" description="Helical" evidence="1">
    <location>
        <begin position="60"/>
        <end position="80"/>
    </location>
</feature>
<name>A0A5J4ZKK5_9ASTE</name>
<keyword evidence="1" id="KW-1133">Transmembrane helix</keyword>
<accession>A0A5J4ZKK5</accession>
<evidence type="ECO:0000313" key="3">
    <source>
        <dbReference type="Proteomes" id="UP000325577"/>
    </source>
</evidence>
<dbReference type="Proteomes" id="UP000325577">
    <property type="component" value="Linkage Group LG6"/>
</dbReference>